<dbReference type="OrthoDB" id="276546at2759"/>
<evidence type="ECO:0000259" key="1">
    <source>
        <dbReference type="Pfam" id="PF00724"/>
    </source>
</evidence>
<dbReference type="EMBL" id="JAACJJ010000028">
    <property type="protein sequence ID" value="KAF5322621.1"/>
    <property type="molecule type" value="Genomic_DNA"/>
</dbReference>
<dbReference type="InterPro" id="IPR013785">
    <property type="entry name" value="Aldolase_TIM"/>
</dbReference>
<dbReference type="GO" id="GO:0010181">
    <property type="term" value="F:FMN binding"/>
    <property type="evidence" value="ECO:0007669"/>
    <property type="project" value="InterPro"/>
</dbReference>
<sequence length="659" mass="73169">MREANPANNVPITTLVKSYYSQRASVPGTLLIAEANLVSPHAGGRPNTPGIWSQEQINAWKEIVTDVHAKGSFFFMQIRGMGRAGDAADLAAAGFDLVGPYPIPIQGKPVPRELTIPEIHAYVHEFADAAENAVACVGSDGIELHFANGYMVDQFIQDVSNQRTDEYGGSIDNRNRFAMEIVEAIVNRIGQERTAVRLSPWGTALDMGMAYPVPQFSKLIEDLRDKFPDLAYLHLVEPRLNDVEGHQVESNDVFRHIWAPRPLILAGGFTRESAIRRAEQQDVLIAFGRHFISNVGAIKLEHRVVLAPLTRFKANPTDNVPITTLVKTYYSQRASVPGTLLIAEATLVSPHGGGRPNTPGVWSDDQIISWKEIVADVHVQQSFFFMQIRAMGRSGDPAALAAAGFDLVGPSPIPLRGKPVPRELTTAEIHAYIRDFADAAENAVSRVGCDGIELHFANGYLVDQFIQNVTNQRTDEYGGSIDNRNRLALEIIEAVVHKIGQERAGVRLSPWSTFQEMRMADPVPQFSKLIQDLKDRYPNLAYLHLVEPRISGSDDAEHREEHLVDSNEVFRHIWGPRPLILAGGFTRESAIHKAEDENVLIAFGRHFISNPDLPVRLKYNIPLSKYDRSTFYVPGVKEGTKKGYIDYPFAAQPTVVEKL</sequence>
<evidence type="ECO:0000313" key="3">
    <source>
        <dbReference type="Proteomes" id="UP000567179"/>
    </source>
</evidence>
<gene>
    <name evidence="2" type="ORF">D9619_002079</name>
</gene>
<keyword evidence="3" id="KW-1185">Reference proteome</keyword>
<proteinExistence type="predicted"/>
<protein>
    <recommendedName>
        <fullName evidence="1">NADH:flavin oxidoreductase/NADH oxidase N-terminal domain-containing protein</fullName>
    </recommendedName>
</protein>
<dbReference type="CDD" id="cd02933">
    <property type="entry name" value="OYE_like_FMN"/>
    <property type="match status" value="1"/>
</dbReference>
<dbReference type="InterPro" id="IPR045247">
    <property type="entry name" value="Oye-like"/>
</dbReference>
<name>A0A8H5BGT8_9AGAR</name>
<dbReference type="Gene3D" id="3.20.20.70">
    <property type="entry name" value="Aldolase class I"/>
    <property type="match status" value="2"/>
</dbReference>
<dbReference type="SUPFAM" id="SSF51395">
    <property type="entry name" value="FMN-linked oxidoreductases"/>
    <property type="match status" value="2"/>
</dbReference>
<dbReference type="FunFam" id="3.20.20.70:FF:000138">
    <property type="entry name" value="NADPH dehydrogenase 1"/>
    <property type="match status" value="1"/>
</dbReference>
<dbReference type="Pfam" id="PF00724">
    <property type="entry name" value="Oxidored_FMN"/>
    <property type="match status" value="2"/>
</dbReference>
<organism evidence="2 3">
    <name type="scientific">Psilocybe cf. subviscida</name>
    <dbReference type="NCBI Taxonomy" id="2480587"/>
    <lineage>
        <taxon>Eukaryota</taxon>
        <taxon>Fungi</taxon>
        <taxon>Dikarya</taxon>
        <taxon>Basidiomycota</taxon>
        <taxon>Agaricomycotina</taxon>
        <taxon>Agaricomycetes</taxon>
        <taxon>Agaricomycetidae</taxon>
        <taxon>Agaricales</taxon>
        <taxon>Agaricineae</taxon>
        <taxon>Strophariaceae</taxon>
        <taxon>Psilocybe</taxon>
    </lineage>
</organism>
<accession>A0A8H5BGT8</accession>
<dbReference type="GO" id="GO:0003959">
    <property type="term" value="F:NADPH dehydrogenase activity"/>
    <property type="evidence" value="ECO:0007669"/>
    <property type="project" value="TreeGrafter"/>
</dbReference>
<dbReference type="AlphaFoldDB" id="A0A8H5BGT8"/>
<dbReference type="InterPro" id="IPR001155">
    <property type="entry name" value="OxRdtase_FMN_N"/>
</dbReference>
<feature type="domain" description="NADH:flavin oxidoreductase/NADH oxidase N-terminal" evidence="1">
    <location>
        <begin position="12"/>
        <end position="294"/>
    </location>
</feature>
<evidence type="ECO:0000313" key="2">
    <source>
        <dbReference type="EMBL" id="KAF5322621.1"/>
    </source>
</evidence>
<dbReference type="PANTHER" id="PTHR22893">
    <property type="entry name" value="NADH OXIDOREDUCTASE-RELATED"/>
    <property type="match status" value="1"/>
</dbReference>
<dbReference type="Proteomes" id="UP000567179">
    <property type="component" value="Unassembled WGS sequence"/>
</dbReference>
<comment type="caution">
    <text evidence="2">The sequence shown here is derived from an EMBL/GenBank/DDBJ whole genome shotgun (WGS) entry which is preliminary data.</text>
</comment>
<feature type="domain" description="NADH:flavin oxidoreductase/NADH oxidase N-terminal" evidence="1">
    <location>
        <begin position="295"/>
        <end position="623"/>
    </location>
</feature>
<dbReference type="PANTHER" id="PTHR22893:SF91">
    <property type="entry name" value="NADPH DEHYDROGENASE 2-RELATED"/>
    <property type="match status" value="1"/>
</dbReference>
<reference evidence="2 3" key="1">
    <citation type="journal article" date="2020" name="ISME J.">
        <title>Uncovering the hidden diversity of litter-decomposition mechanisms in mushroom-forming fungi.</title>
        <authorList>
            <person name="Floudas D."/>
            <person name="Bentzer J."/>
            <person name="Ahren D."/>
            <person name="Johansson T."/>
            <person name="Persson P."/>
            <person name="Tunlid A."/>
        </authorList>
    </citation>
    <scope>NUCLEOTIDE SEQUENCE [LARGE SCALE GENOMIC DNA]</scope>
    <source>
        <strain evidence="2 3">CBS 101986</strain>
    </source>
</reference>